<evidence type="ECO:0000256" key="4">
    <source>
        <dbReference type="ARBA" id="ARBA00023136"/>
    </source>
</evidence>
<sequence>MADTASPRSLALDATLLLSIPLLLTAIHFLAPTTLQQALVFDHTRFNGYTLLTAAYVHASNTHLVSNLVGYGLTATYTYALCLFVDERRWFRRTLPIHLVALPVLVNLTSYAIFQLQYPDADPVSRGFSGVVGGLGGFLLVALYVFVKKRHDGQLAYAVGLTIFLLLMQLIDLRYAGGFRASVTGLVLLGSGLVFVQYARHGVEVPDGKARRDAVITAGAVGLVGVVLGVLILGLFPEAEALVEGGSFTNVFAHAAGFVWGIALSKLATQLY</sequence>
<keyword evidence="4 5" id="KW-0472">Membrane</keyword>
<dbReference type="SUPFAM" id="SSF144091">
    <property type="entry name" value="Rhomboid-like"/>
    <property type="match status" value="1"/>
</dbReference>
<dbReference type="EMBL" id="CP031148">
    <property type="protein sequence ID" value="AXG11593.1"/>
    <property type="molecule type" value="Genomic_DNA"/>
</dbReference>
<dbReference type="Proteomes" id="UP000252985">
    <property type="component" value="Chromosome"/>
</dbReference>
<feature type="transmembrane region" description="Helical" evidence="5">
    <location>
        <begin position="248"/>
        <end position="268"/>
    </location>
</feature>
<evidence type="ECO:0000256" key="1">
    <source>
        <dbReference type="ARBA" id="ARBA00004141"/>
    </source>
</evidence>
<proteinExistence type="predicted"/>
<feature type="transmembrane region" description="Helical" evidence="5">
    <location>
        <begin position="128"/>
        <end position="147"/>
    </location>
</feature>
<comment type="subcellular location">
    <subcellularLocation>
        <location evidence="1">Membrane</location>
        <topology evidence="1">Multi-pass membrane protein</topology>
    </subcellularLocation>
</comment>
<evidence type="ECO:0008006" key="8">
    <source>
        <dbReference type="Google" id="ProtNLM"/>
    </source>
</evidence>
<gene>
    <name evidence="6" type="ORF">DU484_17980</name>
</gene>
<dbReference type="RefSeq" id="WP_114606613.1">
    <property type="nucleotide sequence ID" value="NZ_CP031148.1"/>
</dbReference>
<evidence type="ECO:0000313" key="7">
    <source>
        <dbReference type="Proteomes" id="UP000252985"/>
    </source>
</evidence>
<feature type="transmembrane region" description="Helical" evidence="5">
    <location>
        <begin position="177"/>
        <end position="196"/>
    </location>
</feature>
<evidence type="ECO:0000256" key="3">
    <source>
        <dbReference type="ARBA" id="ARBA00022989"/>
    </source>
</evidence>
<feature type="transmembrane region" description="Helical" evidence="5">
    <location>
        <begin position="68"/>
        <end position="85"/>
    </location>
</feature>
<name>A0A345EHC1_9EURY</name>
<evidence type="ECO:0000256" key="2">
    <source>
        <dbReference type="ARBA" id="ARBA00022692"/>
    </source>
</evidence>
<dbReference type="Gene3D" id="1.20.1540.10">
    <property type="entry name" value="Rhomboid-like"/>
    <property type="match status" value="1"/>
</dbReference>
<evidence type="ECO:0000313" key="6">
    <source>
        <dbReference type="EMBL" id="AXG11593.1"/>
    </source>
</evidence>
<keyword evidence="2 5" id="KW-0812">Transmembrane</keyword>
<evidence type="ECO:0000256" key="5">
    <source>
        <dbReference type="SAM" id="Phobius"/>
    </source>
</evidence>
<dbReference type="GeneID" id="37288908"/>
<feature type="transmembrane region" description="Helical" evidence="5">
    <location>
        <begin position="97"/>
        <end position="116"/>
    </location>
</feature>
<reference evidence="6 7" key="1">
    <citation type="submission" date="2018-07" db="EMBL/GenBank/DDBJ databases">
        <title>Genome sequences of Haloplanus sp. CBA1112.</title>
        <authorList>
            <person name="Kim Y.B."/>
            <person name="Roh S.W."/>
        </authorList>
    </citation>
    <scope>NUCLEOTIDE SEQUENCE [LARGE SCALE GENOMIC DNA]</scope>
    <source>
        <strain evidence="6 7">CBA1112</strain>
    </source>
</reference>
<protein>
    <recommendedName>
        <fullName evidence="8">Rhomboid family intramembrane serine protease</fullName>
    </recommendedName>
</protein>
<accession>A0A345EHC1</accession>
<feature type="transmembrane region" description="Helical" evidence="5">
    <location>
        <begin position="154"/>
        <end position="171"/>
    </location>
</feature>
<dbReference type="GO" id="GO:0016020">
    <property type="term" value="C:membrane"/>
    <property type="evidence" value="ECO:0007669"/>
    <property type="project" value="UniProtKB-SubCell"/>
</dbReference>
<dbReference type="KEGG" id="haq:DU484_17980"/>
<dbReference type="AlphaFoldDB" id="A0A345EHC1"/>
<feature type="transmembrane region" description="Helical" evidence="5">
    <location>
        <begin position="12"/>
        <end position="31"/>
    </location>
</feature>
<feature type="transmembrane region" description="Helical" evidence="5">
    <location>
        <begin position="216"/>
        <end position="236"/>
    </location>
</feature>
<dbReference type="InterPro" id="IPR035952">
    <property type="entry name" value="Rhomboid-like_sf"/>
</dbReference>
<keyword evidence="3 5" id="KW-1133">Transmembrane helix</keyword>
<organism evidence="6 7">
    <name type="scientific">Haloplanus rubicundus</name>
    <dbReference type="NCBI Taxonomy" id="1547898"/>
    <lineage>
        <taxon>Archaea</taxon>
        <taxon>Methanobacteriati</taxon>
        <taxon>Methanobacteriota</taxon>
        <taxon>Stenosarchaea group</taxon>
        <taxon>Halobacteria</taxon>
        <taxon>Halobacteriales</taxon>
        <taxon>Haloferacaceae</taxon>
        <taxon>Haloplanus</taxon>
    </lineage>
</organism>